<dbReference type="EMBL" id="BARU01035063">
    <property type="protein sequence ID" value="GAH70755.1"/>
    <property type="molecule type" value="Genomic_DNA"/>
</dbReference>
<comment type="caution">
    <text evidence="1">The sequence shown here is derived from an EMBL/GenBank/DDBJ whole genome shotgun (WGS) entry which is preliminary data.</text>
</comment>
<sequence length="66" mass="7601">RSKPFGALRCKSKKMIRFAWESGAELECTECGERFDEEDLLTIDDPSNILTVKEKLAFIRAFKESD</sequence>
<name>X1INC6_9ZZZZ</name>
<dbReference type="AlphaFoldDB" id="X1INC6"/>
<proteinExistence type="predicted"/>
<accession>X1INC6</accession>
<evidence type="ECO:0000313" key="1">
    <source>
        <dbReference type="EMBL" id="GAH70755.1"/>
    </source>
</evidence>
<feature type="non-terminal residue" evidence="1">
    <location>
        <position position="1"/>
    </location>
</feature>
<reference evidence="1" key="1">
    <citation type="journal article" date="2014" name="Front. Microbiol.">
        <title>High frequency of phylogenetically diverse reductive dehalogenase-homologous genes in deep subseafloor sedimentary metagenomes.</title>
        <authorList>
            <person name="Kawai M."/>
            <person name="Futagami T."/>
            <person name="Toyoda A."/>
            <person name="Takaki Y."/>
            <person name="Nishi S."/>
            <person name="Hori S."/>
            <person name="Arai W."/>
            <person name="Tsubouchi T."/>
            <person name="Morono Y."/>
            <person name="Uchiyama I."/>
            <person name="Ito T."/>
            <person name="Fujiyama A."/>
            <person name="Inagaki F."/>
            <person name="Takami H."/>
        </authorList>
    </citation>
    <scope>NUCLEOTIDE SEQUENCE</scope>
    <source>
        <strain evidence="1">Expedition CK06-06</strain>
    </source>
</reference>
<gene>
    <name evidence="1" type="ORF">S03H2_54939</name>
</gene>
<protein>
    <submittedName>
        <fullName evidence="1">Uncharacterized protein</fullName>
    </submittedName>
</protein>
<organism evidence="1">
    <name type="scientific">marine sediment metagenome</name>
    <dbReference type="NCBI Taxonomy" id="412755"/>
    <lineage>
        <taxon>unclassified sequences</taxon>
        <taxon>metagenomes</taxon>
        <taxon>ecological metagenomes</taxon>
    </lineage>
</organism>